<dbReference type="EMBL" id="ML178831">
    <property type="protein sequence ID" value="TFK99896.1"/>
    <property type="molecule type" value="Genomic_DNA"/>
</dbReference>
<dbReference type="Pfam" id="PF03663">
    <property type="entry name" value="Glyco_hydro_76"/>
    <property type="match status" value="1"/>
</dbReference>
<keyword evidence="1" id="KW-0378">Hydrolase</keyword>
<dbReference type="InterPro" id="IPR008928">
    <property type="entry name" value="6-hairpin_glycosidase_sf"/>
</dbReference>
<accession>A0A5C3QEB0</accession>
<name>A0A5C3QEB0_9AGAR</name>
<dbReference type="Proteomes" id="UP000305067">
    <property type="component" value="Unassembled WGS sequence"/>
</dbReference>
<sequence length="197" mass="22184">MASSARLYDITVEKKYLDAATRARAYIRNHFINDNGLKTDWVFTYNQGKYIEALAVLYAKTKKTEYLDEAVMLRSKVIALPCLYLSQVSDNAYCSTGEDGIITEGQKQPAKKNDDARNFKGIYLRALAILYHRAPKNHGIRPLIKAYINVQVNALIDLSSRGDQYGVMWHGPMDEGYTHGQMTALDALAGYISVNYS</sequence>
<dbReference type="PANTHER" id="PTHR47791:SF3">
    <property type="entry name" value="MEIOTICALLY UP-REGULATED GENE 191 PROTEIN"/>
    <property type="match status" value="1"/>
</dbReference>
<evidence type="ECO:0000313" key="2">
    <source>
        <dbReference type="Proteomes" id="UP000305067"/>
    </source>
</evidence>
<dbReference type="SUPFAM" id="SSF48208">
    <property type="entry name" value="Six-hairpin glycosidases"/>
    <property type="match status" value="1"/>
</dbReference>
<dbReference type="OrthoDB" id="9984024at2759"/>
<evidence type="ECO:0000313" key="1">
    <source>
        <dbReference type="EMBL" id="TFK99896.1"/>
    </source>
</evidence>
<dbReference type="Gene3D" id="1.50.10.20">
    <property type="match status" value="1"/>
</dbReference>
<dbReference type="InterPro" id="IPR053169">
    <property type="entry name" value="MUG_Protein"/>
</dbReference>
<dbReference type="STRING" id="1884261.A0A5C3QEB0"/>
<organism evidence="1 2">
    <name type="scientific">Pterulicium gracile</name>
    <dbReference type="NCBI Taxonomy" id="1884261"/>
    <lineage>
        <taxon>Eukaryota</taxon>
        <taxon>Fungi</taxon>
        <taxon>Dikarya</taxon>
        <taxon>Basidiomycota</taxon>
        <taxon>Agaricomycotina</taxon>
        <taxon>Agaricomycetes</taxon>
        <taxon>Agaricomycetidae</taxon>
        <taxon>Agaricales</taxon>
        <taxon>Pleurotineae</taxon>
        <taxon>Pterulaceae</taxon>
        <taxon>Pterulicium</taxon>
    </lineage>
</organism>
<protein>
    <submittedName>
        <fullName evidence="1">Glycoside hydrolase</fullName>
    </submittedName>
</protein>
<gene>
    <name evidence="1" type="ORF">BDV98DRAFT_594456</name>
</gene>
<dbReference type="PANTHER" id="PTHR47791">
    <property type="entry name" value="MEIOTICALLY UP-REGULATED GENE 191 PROTEIN"/>
    <property type="match status" value="1"/>
</dbReference>
<keyword evidence="2" id="KW-1185">Reference proteome</keyword>
<dbReference type="AlphaFoldDB" id="A0A5C3QEB0"/>
<dbReference type="InterPro" id="IPR005198">
    <property type="entry name" value="Glyco_hydro_76"/>
</dbReference>
<dbReference type="GO" id="GO:0016787">
    <property type="term" value="F:hydrolase activity"/>
    <property type="evidence" value="ECO:0007669"/>
    <property type="project" value="UniProtKB-KW"/>
</dbReference>
<reference evidence="1 2" key="1">
    <citation type="journal article" date="2019" name="Nat. Ecol. Evol.">
        <title>Megaphylogeny resolves global patterns of mushroom evolution.</title>
        <authorList>
            <person name="Varga T."/>
            <person name="Krizsan K."/>
            <person name="Foldi C."/>
            <person name="Dima B."/>
            <person name="Sanchez-Garcia M."/>
            <person name="Sanchez-Ramirez S."/>
            <person name="Szollosi G.J."/>
            <person name="Szarkandi J.G."/>
            <person name="Papp V."/>
            <person name="Albert L."/>
            <person name="Andreopoulos W."/>
            <person name="Angelini C."/>
            <person name="Antonin V."/>
            <person name="Barry K.W."/>
            <person name="Bougher N.L."/>
            <person name="Buchanan P."/>
            <person name="Buyck B."/>
            <person name="Bense V."/>
            <person name="Catcheside P."/>
            <person name="Chovatia M."/>
            <person name="Cooper J."/>
            <person name="Damon W."/>
            <person name="Desjardin D."/>
            <person name="Finy P."/>
            <person name="Geml J."/>
            <person name="Haridas S."/>
            <person name="Hughes K."/>
            <person name="Justo A."/>
            <person name="Karasinski D."/>
            <person name="Kautmanova I."/>
            <person name="Kiss B."/>
            <person name="Kocsube S."/>
            <person name="Kotiranta H."/>
            <person name="LaButti K.M."/>
            <person name="Lechner B.E."/>
            <person name="Liimatainen K."/>
            <person name="Lipzen A."/>
            <person name="Lukacs Z."/>
            <person name="Mihaltcheva S."/>
            <person name="Morgado L.N."/>
            <person name="Niskanen T."/>
            <person name="Noordeloos M.E."/>
            <person name="Ohm R.A."/>
            <person name="Ortiz-Santana B."/>
            <person name="Ovrebo C."/>
            <person name="Racz N."/>
            <person name="Riley R."/>
            <person name="Savchenko A."/>
            <person name="Shiryaev A."/>
            <person name="Soop K."/>
            <person name="Spirin V."/>
            <person name="Szebenyi C."/>
            <person name="Tomsovsky M."/>
            <person name="Tulloss R.E."/>
            <person name="Uehling J."/>
            <person name="Grigoriev I.V."/>
            <person name="Vagvolgyi C."/>
            <person name="Papp T."/>
            <person name="Martin F.M."/>
            <person name="Miettinen O."/>
            <person name="Hibbett D.S."/>
            <person name="Nagy L.G."/>
        </authorList>
    </citation>
    <scope>NUCLEOTIDE SEQUENCE [LARGE SCALE GENOMIC DNA]</scope>
    <source>
        <strain evidence="1 2">CBS 309.79</strain>
    </source>
</reference>
<proteinExistence type="predicted"/>
<dbReference type="GO" id="GO:0005975">
    <property type="term" value="P:carbohydrate metabolic process"/>
    <property type="evidence" value="ECO:0007669"/>
    <property type="project" value="InterPro"/>
</dbReference>